<reference evidence="1 3" key="1">
    <citation type="journal article" date="2014" name="BMC Genomics">
        <title>Genome sequence of Anopheles sinensis provides insight into genetics basis of mosquito competence for malaria parasites.</title>
        <authorList>
            <person name="Zhou D."/>
            <person name="Zhang D."/>
            <person name="Ding G."/>
            <person name="Shi L."/>
            <person name="Hou Q."/>
            <person name="Ye Y."/>
            <person name="Xu Y."/>
            <person name="Zhou H."/>
            <person name="Xiong C."/>
            <person name="Li S."/>
            <person name="Yu J."/>
            <person name="Hong S."/>
            <person name="Yu X."/>
            <person name="Zou P."/>
            <person name="Chen C."/>
            <person name="Chang X."/>
            <person name="Wang W."/>
            <person name="Lv Y."/>
            <person name="Sun Y."/>
            <person name="Ma L."/>
            <person name="Shen B."/>
            <person name="Zhu C."/>
        </authorList>
    </citation>
    <scope>NUCLEOTIDE SEQUENCE [LARGE SCALE GENOMIC DNA]</scope>
</reference>
<evidence type="ECO:0000313" key="1">
    <source>
        <dbReference type="EMBL" id="KFB36596.1"/>
    </source>
</evidence>
<dbReference type="VEuPathDB" id="VectorBase:ASIC003792"/>
<dbReference type="Proteomes" id="UP000030765">
    <property type="component" value="Unassembled WGS sequence"/>
</dbReference>
<organism evidence="1">
    <name type="scientific">Anopheles sinensis</name>
    <name type="common">Mosquito</name>
    <dbReference type="NCBI Taxonomy" id="74873"/>
    <lineage>
        <taxon>Eukaryota</taxon>
        <taxon>Metazoa</taxon>
        <taxon>Ecdysozoa</taxon>
        <taxon>Arthropoda</taxon>
        <taxon>Hexapoda</taxon>
        <taxon>Insecta</taxon>
        <taxon>Pterygota</taxon>
        <taxon>Neoptera</taxon>
        <taxon>Endopterygota</taxon>
        <taxon>Diptera</taxon>
        <taxon>Nematocera</taxon>
        <taxon>Culicoidea</taxon>
        <taxon>Culicidae</taxon>
        <taxon>Anophelinae</taxon>
        <taxon>Anopheles</taxon>
    </lineage>
</organism>
<protein>
    <submittedName>
        <fullName evidence="1 2">Uncharacterized protein</fullName>
    </submittedName>
</protein>
<dbReference type="EMBL" id="KE524785">
    <property type="protein sequence ID" value="KFB36596.1"/>
    <property type="molecule type" value="Genomic_DNA"/>
</dbReference>
<keyword evidence="3" id="KW-1185">Reference proteome</keyword>
<sequence length="131" mass="14915">MKTGFLHQESPVTVFKCLGTGVNTTQNRRSSNDTLNASQKKRDPYFPQTTAALQDATISPIFFHDSLLDAQPAFFLGARIMRHIQPLWQRQETEESLLPRYNDASSAAQSTLRAYCPFLGADIIRFLCRYR</sequence>
<dbReference type="EMBL" id="ATLV01012361">
    <property type="status" value="NOT_ANNOTATED_CDS"/>
    <property type="molecule type" value="Genomic_DNA"/>
</dbReference>
<proteinExistence type="predicted"/>
<dbReference type="EnsemblMetazoa" id="ASIC003792-RA">
    <property type="protein sequence ID" value="ASIC003792-PA"/>
    <property type="gene ID" value="ASIC003792"/>
</dbReference>
<reference evidence="2" key="2">
    <citation type="submission" date="2020-05" db="UniProtKB">
        <authorList>
            <consortium name="EnsemblMetazoa"/>
        </authorList>
    </citation>
    <scope>IDENTIFICATION</scope>
</reference>
<gene>
    <name evidence="1" type="ORF">ZHAS_00003792</name>
</gene>
<accession>A0A084VF52</accession>
<dbReference type="AlphaFoldDB" id="A0A084VF52"/>
<name>A0A084VF52_ANOSI</name>
<evidence type="ECO:0000313" key="3">
    <source>
        <dbReference type="Proteomes" id="UP000030765"/>
    </source>
</evidence>
<evidence type="ECO:0000313" key="2">
    <source>
        <dbReference type="EnsemblMetazoa" id="ASIC003792-PA"/>
    </source>
</evidence>